<dbReference type="CDD" id="cd02440">
    <property type="entry name" value="AdoMet_MTases"/>
    <property type="match status" value="1"/>
</dbReference>
<dbReference type="Gene3D" id="2.40.50.140">
    <property type="entry name" value="Nucleic acid-binding proteins"/>
    <property type="match status" value="1"/>
</dbReference>
<dbReference type="PROSITE" id="PS50926">
    <property type="entry name" value="TRAM"/>
    <property type="match status" value="1"/>
</dbReference>
<accession>A0A7G5MZK1</accession>
<dbReference type="GO" id="GO:0008173">
    <property type="term" value="F:RNA methyltransferase activity"/>
    <property type="evidence" value="ECO:0007669"/>
    <property type="project" value="InterPro"/>
</dbReference>
<feature type="active site" description="Nucleophile" evidence="4">
    <location>
        <position position="419"/>
    </location>
</feature>
<keyword evidence="3 4" id="KW-0949">S-adenosyl-L-methionine</keyword>
<feature type="binding site" evidence="4">
    <location>
        <position position="392"/>
    </location>
    <ligand>
        <name>S-adenosyl-L-methionine</name>
        <dbReference type="ChEBI" id="CHEBI:59789"/>
    </ligand>
</feature>
<protein>
    <submittedName>
        <fullName evidence="7">23S rRNA (Uracil(1939)-C(5))-methyltransferase RlmD</fullName>
        <ecNumber evidence="7">2.1.1.190</ecNumber>
    </submittedName>
</protein>
<dbReference type="GO" id="GO:0032259">
    <property type="term" value="P:methylation"/>
    <property type="evidence" value="ECO:0007669"/>
    <property type="project" value="UniProtKB-KW"/>
</dbReference>
<dbReference type="EMBL" id="CP039126">
    <property type="protein sequence ID" value="QMW80044.1"/>
    <property type="molecule type" value="Genomic_DNA"/>
</dbReference>
<dbReference type="PANTHER" id="PTHR11061:SF30">
    <property type="entry name" value="TRNA (URACIL(54)-C(5))-METHYLTRANSFERASE"/>
    <property type="match status" value="1"/>
</dbReference>
<dbReference type="Gene3D" id="3.40.50.150">
    <property type="entry name" value="Vaccinia Virus protein VP39"/>
    <property type="match status" value="1"/>
</dbReference>
<evidence type="ECO:0000256" key="5">
    <source>
        <dbReference type="PROSITE-ProRule" id="PRU10015"/>
    </source>
</evidence>
<feature type="binding site" evidence="4">
    <location>
        <position position="297"/>
    </location>
    <ligand>
        <name>S-adenosyl-L-methionine</name>
        <dbReference type="ChEBI" id="CHEBI:59789"/>
    </ligand>
</feature>
<dbReference type="PROSITE" id="PS01230">
    <property type="entry name" value="TRMA_1"/>
    <property type="match status" value="1"/>
</dbReference>
<feature type="binding site" evidence="4">
    <location>
        <position position="326"/>
    </location>
    <ligand>
        <name>S-adenosyl-L-methionine</name>
        <dbReference type="ChEBI" id="CHEBI:59789"/>
    </ligand>
</feature>
<proteinExistence type="inferred from homology"/>
<sequence length="552" mass="62793">MKKGEIYEGIIEKVDFPNKGRVVAEGKTVTVKNGIPGQKVRFLINKKRGDRLEGRLLEVLEKSPLEKREPVCSIFPDCGGCMYQTMEYEDQLKMKAEQIKNLLDKAIADAGQVDADGNPDYVFEGIKGSPMEFAYRNKMEFSFGDEYKDGPLALGLHKKGSTYDVLNACDCKLVHEDMTKILRCVGEYFRSRGVSFYKKMQHVGYLRHLLLRRANTTGEILVNLVTTSQEDYDLEPLKEELLALPLEGEIVGFLHIINDALSDMVQSDETRILYGKDYFYEEILGLKFKVTPFSFFQPNSYGAEVLYNTAREYIGDTKDMTVFDLYSGTGTISQILSPVAKEVIGVEIVEEAVQAAKENAKLNGITNCRFIAGDVLKVIDEIEERPDFIVLDPPRDGIHPKALPKIVGYGVDKMVYISCKPTSLARDLETFLRDGYRVERVCCVDQFSQTVHVETVALLTRKKDVERIDIEMTVDREDVMEKATYQKIKEYVKEKYGLNVHTKYIAEVKRKHGLPMHDAPNKVDVPKRQYPACPEEKVKVIEEALRYFGIIE</sequence>
<dbReference type="GeneID" id="75054544"/>
<evidence type="ECO:0000256" key="4">
    <source>
        <dbReference type="PROSITE-ProRule" id="PRU01024"/>
    </source>
</evidence>
<dbReference type="EC" id="2.1.1.190" evidence="7"/>
<keyword evidence="2 4" id="KW-0808">Transferase</keyword>
<evidence type="ECO:0000259" key="6">
    <source>
        <dbReference type="PROSITE" id="PS50926"/>
    </source>
</evidence>
<feature type="binding site" evidence="4">
    <location>
        <position position="347"/>
    </location>
    <ligand>
        <name>S-adenosyl-L-methionine</name>
        <dbReference type="ChEBI" id="CHEBI:59789"/>
    </ligand>
</feature>
<evidence type="ECO:0000256" key="2">
    <source>
        <dbReference type="ARBA" id="ARBA00022679"/>
    </source>
</evidence>
<dbReference type="InterPro" id="IPR012340">
    <property type="entry name" value="NA-bd_OB-fold"/>
</dbReference>
<dbReference type="AlphaFoldDB" id="A0A7G5MZK1"/>
<dbReference type="InterPro" id="IPR010280">
    <property type="entry name" value="U5_MeTrfase_fam"/>
</dbReference>
<reference evidence="7 8" key="1">
    <citation type="submission" date="2019-04" db="EMBL/GenBank/DDBJ databases">
        <authorList>
            <person name="Schori C."/>
            <person name="Ahrens C."/>
        </authorList>
    </citation>
    <scope>NUCLEOTIDE SEQUENCE [LARGE SCALE GENOMIC DNA]</scope>
    <source>
        <strain evidence="7 8">DSM 2950</strain>
    </source>
</reference>
<dbReference type="Proteomes" id="UP000515789">
    <property type="component" value="Chromosome"/>
</dbReference>
<keyword evidence="1 4" id="KW-0489">Methyltransferase</keyword>
<dbReference type="GO" id="GO:0006396">
    <property type="term" value="P:RNA processing"/>
    <property type="evidence" value="ECO:0007669"/>
    <property type="project" value="InterPro"/>
</dbReference>
<gene>
    <name evidence="7" type="primary">rlmD</name>
    <name evidence="7" type="ORF">E5259_22015</name>
</gene>
<feature type="active site" evidence="5">
    <location>
        <position position="419"/>
    </location>
</feature>
<evidence type="ECO:0000256" key="3">
    <source>
        <dbReference type="ARBA" id="ARBA00022691"/>
    </source>
</evidence>
<dbReference type="SUPFAM" id="SSF53335">
    <property type="entry name" value="S-adenosyl-L-methionine-dependent methyltransferases"/>
    <property type="match status" value="1"/>
</dbReference>
<dbReference type="InterPro" id="IPR029063">
    <property type="entry name" value="SAM-dependent_MTases_sf"/>
</dbReference>
<name>A0A7G5MZK1_9FIRM</name>
<dbReference type="InterPro" id="IPR002792">
    <property type="entry name" value="TRAM_dom"/>
</dbReference>
<organism evidence="7 8">
    <name type="scientific">Blautia producta</name>
    <dbReference type="NCBI Taxonomy" id="33035"/>
    <lineage>
        <taxon>Bacteria</taxon>
        <taxon>Bacillati</taxon>
        <taxon>Bacillota</taxon>
        <taxon>Clostridia</taxon>
        <taxon>Lachnospirales</taxon>
        <taxon>Lachnospiraceae</taxon>
        <taxon>Blautia</taxon>
    </lineage>
</organism>
<dbReference type="InterPro" id="IPR030390">
    <property type="entry name" value="MeTrfase_TrmA_AS"/>
</dbReference>
<dbReference type="SUPFAM" id="SSF50249">
    <property type="entry name" value="Nucleic acid-binding proteins"/>
    <property type="match status" value="1"/>
</dbReference>
<evidence type="ECO:0000313" key="7">
    <source>
        <dbReference type="EMBL" id="QMW80044.1"/>
    </source>
</evidence>
<feature type="domain" description="TRAM" evidence="6">
    <location>
        <begin position="1"/>
        <end position="58"/>
    </location>
</feature>
<comment type="similarity">
    <text evidence="4">Belongs to the class I-like SAM-binding methyltransferase superfamily. RNA M5U methyltransferase family.</text>
</comment>
<evidence type="ECO:0000313" key="8">
    <source>
        <dbReference type="Proteomes" id="UP000515789"/>
    </source>
</evidence>
<dbReference type="NCBIfam" id="TIGR00479">
    <property type="entry name" value="rumA"/>
    <property type="match status" value="1"/>
</dbReference>
<dbReference type="Pfam" id="PF05958">
    <property type="entry name" value="tRNA_U5-meth_tr"/>
    <property type="match status" value="1"/>
</dbReference>
<dbReference type="Gene3D" id="2.40.50.1070">
    <property type="match status" value="1"/>
</dbReference>
<evidence type="ECO:0000256" key="1">
    <source>
        <dbReference type="ARBA" id="ARBA00022603"/>
    </source>
</evidence>
<dbReference type="PROSITE" id="PS51687">
    <property type="entry name" value="SAM_MT_RNA_M5U"/>
    <property type="match status" value="1"/>
</dbReference>
<dbReference type="PANTHER" id="PTHR11061">
    <property type="entry name" value="RNA M5U METHYLTRANSFERASE"/>
    <property type="match status" value="1"/>
</dbReference>
<dbReference type="RefSeq" id="WP_018594180.1">
    <property type="nucleotide sequence ID" value="NZ_AP031416.1"/>
</dbReference>